<evidence type="ECO:0000313" key="2">
    <source>
        <dbReference type="EMBL" id="MBM2620924.1"/>
    </source>
</evidence>
<dbReference type="EMBL" id="JAENHP010000017">
    <property type="protein sequence ID" value="MBM2620924.1"/>
    <property type="molecule type" value="Genomic_DNA"/>
</dbReference>
<feature type="signal peptide" evidence="1">
    <location>
        <begin position="1"/>
        <end position="26"/>
    </location>
</feature>
<gene>
    <name evidence="2" type="ORF">JIG36_36035</name>
</gene>
<accession>A0ABS2AM31</accession>
<protein>
    <recommendedName>
        <fullName evidence="4">Secreted protein</fullName>
    </recommendedName>
</protein>
<dbReference type="RefSeq" id="WP_203380914.1">
    <property type="nucleotide sequence ID" value="NZ_JAENHP010000017.1"/>
</dbReference>
<keyword evidence="1" id="KW-0732">Signal</keyword>
<evidence type="ECO:0000256" key="1">
    <source>
        <dbReference type="SAM" id="SignalP"/>
    </source>
</evidence>
<reference evidence="2 3" key="1">
    <citation type="submission" date="2021-01" db="EMBL/GenBank/DDBJ databases">
        <title>Actinoplanes sp. nov. LDG1-06 isolated from lichen.</title>
        <authorList>
            <person name="Saeng-In P."/>
            <person name="Phongsopitanun W."/>
            <person name="Kanchanasin P."/>
            <person name="Yuki M."/>
            <person name="Kudo T."/>
            <person name="Ohkuma M."/>
            <person name="Tanasupawat S."/>
        </authorList>
    </citation>
    <scope>NUCLEOTIDE SEQUENCE [LARGE SCALE GENOMIC DNA]</scope>
    <source>
        <strain evidence="2 3">LDG1-06</strain>
    </source>
</reference>
<proteinExistence type="predicted"/>
<evidence type="ECO:0000313" key="3">
    <source>
        <dbReference type="Proteomes" id="UP000632138"/>
    </source>
</evidence>
<sequence>MRRLFSVLAATAVAAALFAVPSTAQAASSGRVWFHAGDQFMPSMLWKFDGAGTGYKRSYIPSLTGWPVQRQTGFSYQRSGATYNLTTFPYGGTQRIVGLRYSSATDVWVVSNNGFTETWLGCRSAGRPVYAQVAC</sequence>
<feature type="chain" id="PRO_5047250568" description="Secreted protein" evidence="1">
    <location>
        <begin position="27"/>
        <end position="135"/>
    </location>
</feature>
<name>A0ABS2AM31_9ACTN</name>
<keyword evidence="3" id="KW-1185">Reference proteome</keyword>
<evidence type="ECO:0008006" key="4">
    <source>
        <dbReference type="Google" id="ProtNLM"/>
    </source>
</evidence>
<comment type="caution">
    <text evidence="2">The sequence shown here is derived from an EMBL/GenBank/DDBJ whole genome shotgun (WGS) entry which is preliminary data.</text>
</comment>
<organism evidence="2 3">
    <name type="scientific">Paractinoplanes ovalisporus</name>
    <dbReference type="NCBI Taxonomy" id="2810368"/>
    <lineage>
        <taxon>Bacteria</taxon>
        <taxon>Bacillati</taxon>
        <taxon>Actinomycetota</taxon>
        <taxon>Actinomycetes</taxon>
        <taxon>Micromonosporales</taxon>
        <taxon>Micromonosporaceae</taxon>
        <taxon>Paractinoplanes</taxon>
    </lineage>
</organism>
<dbReference type="Proteomes" id="UP000632138">
    <property type="component" value="Unassembled WGS sequence"/>
</dbReference>